<dbReference type="PANTHER" id="PTHR37540:SF9">
    <property type="entry name" value="ZN(2)-C6 FUNGAL-TYPE DOMAIN-CONTAINING PROTEIN"/>
    <property type="match status" value="1"/>
</dbReference>
<dbReference type="AlphaFoldDB" id="A0AAE0IJ65"/>
<dbReference type="EMBL" id="JAUEDM010000002">
    <property type="protein sequence ID" value="KAK3326081.1"/>
    <property type="molecule type" value="Genomic_DNA"/>
</dbReference>
<evidence type="ECO:0000256" key="1">
    <source>
        <dbReference type="SAM" id="MobiDB-lite"/>
    </source>
</evidence>
<dbReference type="Proteomes" id="UP001283341">
    <property type="component" value="Unassembled WGS sequence"/>
</dbReference>
<protein>
    <submittedName>
        <fullName evidence="2">Uncharacterized protein</fullName>
    </submittedName>
</protein>
<accession>A0AAE0IJ65</accession>
<sequence length="552" mass="60772">MPSDDWRASGNLSAAPKMPPIAIPVMDELQFIVSTGPTKKADEDARKLIRSHVMMGKNLGRVLPKRSTKARSPLEGTRGEGRAARTAAAARGEPADTRQSRSDSNKADPPRVAGEALMSIMTGAGIPDKIGSDLSLIRFADTAVEPSAVMAVLRFSAIAKQMLYPLETCVAFERPDRRWLEPLFDDPVYLHTMVSTTQDYFGFLASRGPYSLGSKLAPPPFRRSPHVVKALSLLRERLALRDQGKLLISDTTICVVMTLAVHAHVLGDREAADFHLAGLRKMVTLRGGVSRLRDNAKLLIELLRFDLGMSLNNGGPPAFFQDTFFEPFTPYPASSLPCDEADYPSHTSHELPNKEGDVLLQPAAPELIKAWRSLKKFCSQINLASKSNTKLPKELMLDTMTAVMYRLIAMKSTSFPAGSLNETLRLGTIASAASVFCQWTDVKLPYVYLAGAYRESLKMGRPEGCSDGLWLWLLMMGAISVSRVTDDEWLLPCLREAIESCGVAHAWCDVRDVMKAHIWVGLLHDKPGRAAFEAVSVQCPSRRDLTIIHMQV</sequence>
<gene>
    <name evidence="2" type="ORF">B0H66DRAFT_550028</name>
</gene>
<proteinExistence type="predicted"/>
<keyword evidence="3" id="KW-1185">Reference proteome</keyword>
<name>A0AAE0IJ65_9PEZI</name>
<feature type="region of interest" description="Disordered" evidence="1">
    <location>
        <begin position="59"/>
        <end position="111"/>
    </location>
</feature>
<reference evidence="2" key="2">
    <citation type="submission" date="2023-06" db="EMBL/GenBank/DDBJ databases">
        <authorList>
            <consortium name="Lawrence Berkeley National Laboratory"/>
            <person name="Haridas S."/>
            <person name="Hensen N."/>
            <person name="Bonometti L."/>
            <person name="Westerberg I."/>
            <person name="Brannstrom I.O."/>
            <person name="Guillou S."/>
            <person name="Cros-Aarteil S."/>
            <person name="Calhoun S."/>
            <person name="Kuo A."/>
            <person name="Mondo S."/>
            <person name="Pangilinan J."/>
            <person name="Riley R."/>
            <person name="Labutti K."/>
            <person name="Andreopoulos B."/>
            <person name="Lipzen A."/>
            <person name="Chen C."/>
            <person name="Yanf M."/>
            <person name="Daum C."/>
            <person name="Ng V."/>
            <person name="Clum A."/>
            <person name="Steindorff A."/>
            <person name="Ohm R."/>
            <person name="Martin F."/>
            <person name="Silar P."/>
            <person name="Natvig D."/>
            <person name="Lalanne C."/>
            <person name="Gautier V."/>
            <person name="Ament-Velasquez S.L."/>
            <person name="Kruys A."/>
            <person name="Hutchinson M.I."/>
            <person name="Powell A.J."/>
            <person name="Barry K."/>
            <person name="Miller A.N."/>
            <person name="Grigoriev I.V."/>
            <person name="Debuchy R."/>
            <person name="Gladieux P."/>
            <person name="Thoren M.H."/>
            <person name="Johannesson H."/>
        </authorList>
    </citation>
    <scope>NUCLEOTIDE SEQUENCE</scope>
    <source>
        <strain evidence="2">CBS 118394</strain>
    </source>
</reference>
<dbReference type="PANTHER" id="PTHR37540">
    <property type="entry name" value="TRANSCRIPTION FACTOR (ACR-2), PUTATIVE-RELATED-RELATED"/>
    <property type="match status" value="1"/>
</dbReference>
<evidence type="ECO:0000313" key="2">
    <source>
        <dbReference type="EMBL" id="KAK3326081.1"/>
    </source>
</evidence>
<comment type="caution">
    <text evidence="2">The sequence shown here is derived from an EMBL/GenBank/DDBJ whole genome shotgun (WGS) entry which is preliminary data.</text>
</comment>
<feature type="compositionally biased region" description="Basic and acidic residues" evidence="1">
    <location>
        <begin position="93"/>
        <end position="109"/>
    </location>
</feature>
<organism evidence="2 3">
    <name type="scientific">Apodospora peruviana</name>
    <dbReference type="NCBI Taxonomy" id="516989"/>
    <lineage>
        <taxon>Eukaryota</taxon>
        <taxon>Fungi</taxon>
        <taxon>Dikarya</taxon>
        <taxon>Ascomycota</taxon>
        <taxon>Pezizomycotina</taxon>
        <taxon>Sordariomycetes</taxon>
        <taxon>Sordariomycetidae</taxon>
        <taxon>Sordariales</taxon>
        <taxon>Lasiosphaeriaceae</taxon>
        <taxon>Apodospora</taxon>
    </lineage>
</organism>
<reference evidence="2" key="1">
    <citation type="journal article" date="2023" name="Mol. Phylogenet. Evol.">
        <title>Genome-scale phylogeny and comparative genomics of the fungal order Sordariales.</title>
        <authorList>
            <person name="Hensen N."/>
            <person name="Bonometti L."/>
            <person name="Westerberg I."/>
            <person name="Brannstrom I.O."/>
            <person name="Guillou S."/>
            <person name="Cros-Aarteil S."/>
            <person name="Calhoun S."/>
            <person name="Haridas S."/>
            <person name="Kuo A."/>
            <person name="Mondo S."/>
            <person name="Pangilinan J."/>
            <person name="Riley R."/>
            <person name="LaButti K."/>
            <person name="Andreopoulos B."/>
            <person name="Lipzen A."/>
            <person name="Chen C."/>
            <person name="Yan M."/>
            <person name="Daum C."/>
            <person name="Ng V."/>
            <person name="Clum A."/>
            <person name="Steindorff A."/>
            <person name="Ohm R.A."/>
            <person name="Martin F."/>
            <person name="Silar P."/>
            <person name="Natvig D.O."/>
            <person name="Lalanne C."/>
            <person name="Gautier V."/>
            <person name="Ament-Velasquez S.L."/>
            <person name="Kruys A."/>
            <person name="Hutchinson M.I."/>
            <person name="Powell A.J."/>
            <person name="Barry K."/>
            <person name="Miller A.N."/>
            <person name="Grigoriev I.V."/>
            <person name="Debuchy R."/>
            <person name="Gladieux P."/>
            <person name="Hiltunen Thoren M."/>
            <person name="Johannesson H."/>
        </authorList>
    </citation>
    <scope>NUCLEOTIDE SEQUENCE</scope>
    <source>
        <strain evidence="2">CBS 118394</strain>
    </source>
</reference>
<evidence type="ECO:0000313" key="3">
    <source>
        <dbReference type="Proteomes" id="UP001283341"/>
    </source>
</evidence>